<proteinExistence type="predicted"/>
<reference evidence="1" key="1">
    <citation type="submission" date="2021-01" db="EMBL/GenBank/DDBJ databases">
        <authorList>
            <consortium name="Genoscope - CEA"/>
            <person name="William W."/>
        </authorList>
    </citation>
    <scope>NUCLEOTIDE SEQUENCE</scope>
</reference>
<dbReference type="EMBL" id="CAJJDP010000086">
    <property type="protein sequence ID" value="CAD8186274.1"/>
    <property type="molecule type" value="Genomic_DNA"/>
</dbReference>
<name>A0A8S1W8G0_PAROT</name>
<evidence type="ECO:0000313" key="2">
    <source>
        <dbReference type="Proteomes" id="UP000683925"/>
    </source>
</evidence>
<accession>A0A8S1W8G0</accession>
<protein>
    <submittedName>
        <fullName evidence="1">Uncharacterized protein</fullName>
    </submittedName>
</protein>
<organism evidence="1 2">
    <name type="scientific">Paramecium octaurelia</name>
    <dbReference type="NCBI Taxonomy" id="43137"/>
    <lineage>
        <taxon>Eukaryota</taxon>
        <taxon>Sar</taxon>
        <taxon>Alveolata</taxon>
        <taxon>Ciliophora</taxon>
        <taxon>Intramacronucleata</taxon>
        <taxon>Oligohymenophorea</taxon>
        <taxon>Peniculida</taxon>
        <taxon>Parameciidae</taxon>
        <taxon>Paramecium</taxon>
    </lineage>
</organism>
<evidence type="ECO:0000313" key="1">
    <source>
        <dbReference type="EMBL" id="CAD8186274.1"/>
    </source>
</evidence>
<dbReference type="Proteomes" id="UP000683925">
    <property type="component" value="Unassembled WGS sequence"/>
</dbReference>
<comment type="caution">
    <text evidence="1">The sequence shown here is derived from an EMBL/GenBank/DDBJ whole genome shotgun (WGS) entry which is preliminary data.</text>
</comment>
<gene>
    <name evidence="1" type="ORF">POCTA_138.1.T0870189</name>
</gene>
<dbReference type="AlphaFoldDB" id="A0A8S1W8G0"/>
<sequence>MKLFASFIYFRHRNGQCSEQNFRKKNQQQQKNSQKINSRIIAICLLRQNQTPQTFI</sequence>
<keyword evidence="2" id="KW-1185">Reference proteome</keyword>